<evidence type="ECO:0000313" key="10">
    <source>
        <dbReference type="Ensembl" id="ENSCCRP00000045683.2"/>
    </source>
</evidence>
<dbReference type="Gene3D" id="2.40.30.10">
    <property type="entry name" value="Translation factors"/>
    <property type="match status" value="2"/>
</dbReference>
<keyword evidence="4" id="KW-0963">Cytoplasm</keyword>
<dbReference type="Pfam" id="PF00009">
    <property type="entry name" value="GTP_EFTU"/>
    <property type="match status" value="1"/>
</dbReference>
<dbReference type="Ensembl" id="ENSCCRT00000049529.2">
    <property type="protein sequence ID" value="ENSCCRP00000045683.2"/>
    <property type="gene ID" value="ENSCCRG00000072120.1"/>
</dbReference>
<dbReference type="AlphaFoldDB" id="A0A8C1CIG9"/>
<keyword evidence="6" id="KW-0342">GTP-binding</keyword>
<dbReference type="PANTHER" id="PTHR43721">
    <property type="entry name" value="ELONGATION FACTOR TU-RELATED"/>
    <property type="match status" value="1"/>
</dbReference>
<dbReference type="Gene3D" id="3.40.50.300">
    <property type="entry name" value="P-loop containing nucleotide triphosphate hydrolases"/>
    <property type="match status" value="1"/>
</dbReference>
<dbReference type="InterPro" id="IPR050055">
    <property type="entry name" value="EF-Tu_GTPase"/>
</dbReference>
<evidence type="ECO:0000256" key="4">
    <source>
        <dbReference type="ARBA" id="ARBA00022490"/>
    </source>
</evidence>
<dbReference type="FunFam" id="2.40.30.10:FF:000014">
    <property type="entry name" value="Probable GTP-binding protein 1"/>
    <property type="match status" value="1"/>
</dbReference>
<evidence type="ECO:0000256" key="1">
    <source>
        <dbReference type="ARBA" id="ARBA00004496"/>
    </source>
</evidence>
<sequence>MDVGTRTDDFSCFLLWQLPSYHSDSFRPRGGSVFVRFIAVACVTLLHIRTDVTCSKIALVSPNGEQYDLLLRQLRERMDEGCGETIYVLGVGSDGGDYGLNESDMQASVATVRSMCEQIEADLILLRERTEAGGQVRDYLIRRRVGEADFLEVRVAVVGNVDAGKSTLLGVLTHGELDNGRGFARQKLFRHKHEMESGRTSSVGNDILGFDQEGQVVNKPDSHGGSLDWTKICEKSSKVITFIDLAGHEKYLKTTVFGMTGHLPDFCMLMIGSNAGIVGMTKEHLGLALALNVPVFVVVTKIDMCPANILQETLKLLQKILKSPGCRKIPVLVQNKDDVIVTASNFSSERICPIFQISNVTGENMDLLKMFLNLLSSRSSFKDHEPAEFQIDDTYSVPGVGTVVSGTTLRGLIRLNDTLLLGPDPLGAFLPITVKSIHRKRMPVKEVRGGQTASFALKKIKRSSIRKGMVMVSPRLNPQAYWEFEAEILVLHHPTTISPRYQAMVHCGSIRQTATILSMTRDCLRTGDKATVHFRFIKTPEYLHIDQRLVFREGRTKAVGTITKLLLPTTNQPPNSKPPQIKMQSTKKAPARREDGVAPSSEESASTGSPAAQQSLPQQVITTDEGKNTKCKVCSALIYKVICLPAVFCLICPV</sequence>
<evidence type="ECO:0000256" key="6">
    <source>
        <dbReference type="ARBA" id="ARBA00023134"/>
    </source>
</evidence>
<dbReference type="PANTHER" id="PTHR43721:SF9">
    <property type="entry name" value="GTP-BINDING PROTEIN 1"/>
    <property type="match status" value="1"/>
</dbReference>
<dbReference type="InterPro" id="IPR027417">
    <property type="entry name" value="P-loop_NTPase"/>
</dbReference>
<dbReference type="Proteomes" id="UP001108240">
    <property type="component" value="Unplaced"/>
</dbReference>
<dbReference type="InterPro" id="IPR000795">
    <property type="entry name" value="T_Tr_GTP-bd_dom"/>
</dbReference>
<evidence type="ECO:0000256" key="2">
    <source>
        <dbReference type="ARBA" id="ARBA00007249"/>
    </source>
</evidence>
<dbReference type="GO" id="GO:0003746">
    <property type="term" value="F:translation elongation factor activity"/>
    <property type="evidence" value="ECO:0007669"/>
    <property type="project" value="TreeGrafter"/>
</dbReference>
<dbReference type="CDD" id="cd03708">
    <property type="entry name" value="GTPBP_III"/>
    <property type="match status" value="1"/>
</dbReference>
<evidence type="ECO:0000259" key="9">
    <source>
        <dbReference type="PROSITE" id="PS51722"/>
    </source>
</evidence>
<reference evidence="10" key="1">
    <citation type="submission" date="2025-08" db="UniProtKB">
        <authorList>
            <consortium name="Ensembl"/>
        </authorList>
    </citation>
    <scope>IDENTIFICATION</scope>
</reference>
<feature type="region of interest" description="Disordered" evidence="8">
    <location>
        <begin position="567"/>
        <end position="621"/>
    </location>
</feature>
<evidence type="ECO:0000256" key="5">
    <source>
        <dbReference type="ARBA" id="ARBA00022741"/>
    </source>
</evidence>
<feature type="compositionally biased region" description="Polar residues" evidence="8">
    <location>
        <begin position="601"/>
        <end position="621"/>
    </location>
</feature>
<keyword evidence="5" id="KW-0547">Nucleotide-binding</keyword>
<dbReference type="GO" id="GO:0003924">
    <property type="term" value="F:GTPase activity"/>
    <property type="evidence" value="ECO:0007669"/>
    <property type="project" value="InterPro"/>
</dbReference>
<comment type="function">
    <text evidence="7">Promotes degradation of target mRNA species. Plays a role in the regulation of circadian mRNA stability. Binds GTP and has GTPase activity.</text>
</comment>
<reference evidence="10" key="2">
    <citation type="submission" date="2025-09" db="UniProtKB">
        <authorList>
            <consortium name="Ensembl"/>
        </authorList>
    </citation>
    <scope>IDENTIFICATION</scope>
</reference>
<dbReference type="InterPro" id="IPR004161">
    <property type="entry name" value="EFTu-like_2"/>
</dbReference>
<feature type="domain" description="Tr-type G" evidence="9">
    <location>
        <begin position="150"/>
        <end position="380"/>
    </location>
</feature>
<keyword evidence="11" id="KW-1185">Reference proteome</keyword>
<proteinExistence type="inferred from homology"/>
<evidence type="ECO:0000256" key="3">
    <source>
        <dbReference type="ARBA" id="ARBA00015364"/>
    </source>
</evidence>
<dbReference type="SUPFAM" id="SSF50465">
    <property type="entry name" value="EF-Tu/eEF-1alpha/eIF2-gamma C-terminal domain"/>
    <property type="match status" value="1"/>
</dbReference>
<evidence type="ECO:0000256" key="7">
    <source>
        <dbReference type="ARBA" id="ARBA00025630"/>
    </source>
</evidence>
<dbReference type="CDD" id="cd03694">
    <property type="entry name" value="GTPBP_II"/>
    <property type="match status" value="1"/>
</dbReference>
<name>A0A8C1CIG9_CYPCA</name>
<dbReference type="FunFam" id="3.40.50.300:FF:000091">
    <property type="entry name" value="Probable GTP-binding protein 1"/>
    <property type="match status" value="1"/>
</dbReference>
<comment type="similarity">
    <text evidence="2">Belongs to the TRAFAC class translation factor GTPase superfamily. Classic translation factor GTPase family. EF-Tu/EF-1A subfamily.</text>
</comment>
<evidence type="ECO:0000313" key="11">
    <source>
        <dbReference type="Proteomes" id="UP001108240"/>
    </source>
</evidence>
<dbReference type="OMA" id="FRFIQRP"/>
<dbReference type="PROSITE" id="PS51722">
    <property type="entry name" value="G_TR_2"/>
    <property type="match status" value="1"/>
</dbReference>
<dbReference type="GO" id="GO:0005737">
    <property type="term" value="C:cytoplasm"/>
    <property type="evidence" value="ECO:0007669"/>
    <property type="project" value="UniProtKB-SubCell"/>
</dbReference>
<dbReference type="SUPFAM" id="SSF50447">
    <property type="entry name" value="Translation proteins"/>
    <property type="match status" value="1"/>
</dbReference>
<dbReference type="CDD" id="cd04165">
    <property type="entry name" value="GTPBP1_like"/>
    <property type="match status" value="1"/>
</dbReference>
<organism evidence="10 11">
    <name type="scientific">Cyprinus carpio carpio</name>
    <dbReference type="NCBI Taxonomy" id="630221"/>
    <lineage>
        <taxon>Eukaryota</taxon>
        <taxon>Metazoa</taxon>
        <taxon>Chordata</taxon>
        <taxon>Craniata</taxon>
        <taxon>Vertebrata</taxon>
        <taxon>Euteleostomi</taxon>
        <taxon>Actinopterygii</taxon>
        <taxon>Neopterygii</taxon>
        <taxon>Teleostei</taxon>
        <taxon>Ostariophysi</taxon>
        <taxon>Cypriniformes</taxon>
        <taxon>Cyprinidae</taxon>
        <taxon>Cyprininae</taxon>
        <taxon>Cyprinus</taxon>
    </lineage>
</organism>
<dbReference type="InterPro" id="IPR009001">
    <property type="entry name" value="Transl_elong_EF1A/Init_IF2_C"/>
</dbReference>
<dbReference type="GeneTree" id="ENSGT00940000156054"/>
<dbReference type="GO" id="GO:0005525">
    <property type="term" value="F:GTP binding"/>
    <property type="evidence" value="ECO:0007669"/>
    <property type="project" value="UniProtKB-KW"/>
</dbReference>
<accession>A0A8C1CIG9</accession>
<dbReference type="Pfam" id="PF03144">
    <property type="entry name" value="GTP_EFTU_D2"/>
    <property type="match status" value="1"/>
</dbReference>
<dbReference type="InterPro" id="IPR009000">
    <property type="entry name" value="Transl_B-barrel_sf"/>
</dbReference>
<dbReference type="InterPro" id="IPR035531">
    <property type="entry name" value="GTPBP1-like"/>
</dbReference>
<dbReference type="FunFam" id="2.40.30.10:FF:000028">
    <property type="entry name" value="GTP-binding protein 1,-like"/>
    <property type="match status" value="1"/>
</dbReference>
<protein>
    <recommendedName>
        <fullName evidence="3">GTP-binding protein 1</fullName>
    </recommendedName>
</protein>
<dbReference type="SUPFAM" id="SSF52540">
    <property type="entry name" value="P-loop containing nucleoside triphosphate hydrolases"/>
    <property type="match status" value="1"/>
</dbReference>
<evidence type="ECO:0000256" key="8">
    <source>
        <dbReference type="SAM" id="MobiDB-lite"/>
    </source>
</evidence>
<comment type="subcellular location">
    <subcellularLocation>
        <location evidence="1">Cytoplasm</location>
    </subcellularLocation>
</comment>